<reference evidence="8" key="1">
    <citation type="submission" date="2017-12" db="EMBL/GenBank/DDBJ databases">
        <authorList>
            <person name="Yu X.-Y."/>
        </authorList>
    </citation>
    <scope>NUCLEOTIDE SEQUENCE [LARGE SCALE GENOMIC DNA]</scope>
    <source>
        <strain evidence="8">ZYSR67-Z</strain>
    </source>
</reference>
<dbReference type="GO" id="GO:0006310">
    <property type="term" value="P:DNA recombination"/>
    <property type="evidence" value="ECO:0007669"/>
    <property type="project" value="UniProtKB-KW"/>
</dbReference>
<evidence type="ECO:0000259" key="6">
    <source>
        <dbReference type="PROSITE" id="PS51898"/>
    </source>
</evidence>
<comment type="caution">
    <text evidence="7">The sequence shown here is derived from an EMBL/GenBank/DDBJ whole genome shotgun (WGS) entry which is preliminary data.</text>
</comment>
<evidence type="ECO:0000256" key="1">
    <source>
        <dbReference type="ARBA" id="ARBA00008857"/>
    </source>
</evidence>
<dbReference type="Gene3D" id="1.10.443.10">
    <property type="entry name" value="Intergrase catalytic core"/>
    <property type="match status" value="1"/>
</dbReference>
<dbReference type="InterPro" id="IPR011010">
    <property type="entry name" value="DNA_brk_join_enz"/>
</dbReference>
<protein>
    <recommendedName>
        <fullName evidence="6">Tyr recombinase domain-containing protein</fullName>
    </recommendedName>
</protein>
<comment type="similarity">
    <text evidence="1">Belongs to the 'phage' integrase family.</text>
</comment>
<feature type="domain" description="Tyr recombinase" evidence="6">
    <location>
        <begin position="282"/>
        <end position="480"/>
    </location>
</feature>
<dbReference type="Gene3D" id="1.10.150.130">
    <property type="match status" value="1"/>
</dbReference>
<evidence type="ECO:0000313" key="8">
    <source>
        <dbReference type="Proteomes" id="UP000242861"/>
    </source>
</evidence>
<dbReference type="Pfam" id="PF20172">
    <property type="entry name" value="DUF6538"/>
    <property type="match status" value="1"/>
</dbReference>
<evidence type="ECO:0000256" key="5">
    <source>
        <dbReference type="SAM" id="MobiDB-lite"/>
    </source>
</evidence>
<dbReference type="PROSITE" id="PS51898">
    <property type="entry name" value="TYR_RECOMBINASE"/>
    <property type="match status" value="1"/>
</dbReference>
<dbReference type="InterPro" id="IPR050090">
    <property type="entry name" value="Tyrosine_recombinase_XerCD"/>
</dbReference>
<dbReference type="GO" id="GO:0003677">
    <property type="term" value="F:DNA binding"/>
    <property type="evidence" value="ECO:0007669"/>
    <property type="project" value="UniProtKB-KW"/>
</dbReference>
<dbReference type="GO" id="GO:0015074">
    <property type="term" value="P:DNA integration"/>
    <property type="evidence" value="ECO:0007669"/>
    <property type="project" value="UniProtKB-KW"/>
</dbReference>
<evidence type="ECO:0000256" key="4">
    <source>
        <dbReference type="ARBA" id="ARBA00023172"/>
    </source>
</evidence>
<dbReference type="PANTHER" id="PTHR30349">
    <property type="entry name" value="PHAGE INTEGRASE-RELATED"/>
    <property type="match status" value="1"/>
</dbReference>
<dbReference type="PANTHER" id="PTHR30349:SF41">
    <property type="entry name" value="INTEGRASE_RECOMBINASE PROTEIN MJ0367-RELATED"/>
    <property type="match status" value="1"/>
</dbReference>
<accession>A0A2I0CUM5</accession>
<evidence type="ECO:0000313" key="7">
    <source>
        <dbReference type="EMBL" id="PKF73182.1"/>
    </source>
</evidence>
<proteinExistence type="inferred from homology"/>
<dbReference type="InterPro" id="IPR010998">
    <property type="entry name" value="Integrase_recombinase_N"/>
</dbReference>
<dbReference type="EMBL" id="PIYS01000002">
    <property type="protein sequence ID" value="PKF73182.1"/>
    <property type="molecule type" value="Genomic_DNA"/>
</dbReference>
<gene>
    <name evidence="7" type="ORF">CW360_01600</name>
</gene>
<dbReference type="Proteomes" id="UP000242861">
    <property type="component" value="Unassembled WGS sequence"/>
</dbReference>
<evidence type="ECO:0000256" key="3">
    <source>
        <dbReference type="ARBA" id="ARBA00023125"/>
    </source>
</evidence>
<dbReference type="InterPro" id="IPR002104">
    <property type="entry name" value="Integrase_catalytic"/>
</dbReference>
<sequence length="491" mass="55286">MPTVPSYLWLSRHSVFYFRIVVPEVLRPLFPCAEIRRSLQTRCKREALIRGRELLLQVQRLYTQAFQGVRPCLDALRGGWEAGGKRVASWASWLRQQQLVEMAATGASWRGQSGANGEVGQGRAAEGSQKLRRASTRASSGQGMGLVPDSPSTSPRFSKVVEECLGQQEQEGVSTKTIDDKRSVASLLVRIIGDMPIDLITRQDARKFRETALKLPPRLNQLPEGQSLEEIIKTATSTISHTTFNNYVKNLTTFFSYAIREGYCERNPFDGLRVRKRGKVSEERSVFSEDDLRRLFSKQVYASANSAQPHKYWLPLLGLYTGARLNELCQLYLDDVVSINGIDCLHIRATRPDQKLKTVTSERLVPIHSKLKALGFLEFVQAQREAGHQRLFAELTLHKSHGYAAAPSKWFTRVRDQLGFRDGAERKDFHSFRHTLADHLKQKGIVESLVGGILGHQSGGITFSRYGKDFRPEVLAPVVEAVDFDAVAWMS</sequence>
<organism evidence="7 8">
    <name type="scientific">Pseudomonas fluvialis</name>
    <dbReference type="NCBI Taxonomy" id="1793966"/>
    <lineage>
        <taxon>Bacteria</taxon>
        <taxon>Pseudomonadati</taxon>
        <taxon>Pseudomonadota</taxon>
        <taxon>Gammaproteobacteria</taxon>
        <taxon>Pseudomonadales</taxon>
        <taxon>Pseudomonadaceae</taxon>
        <taxon>Pseudomonas</taxon>
    </lineage>
</organism>
<evidence type="ECO:0000256" key="2">
    <source>
        <dbReference type="ARBA" id="ARBA00022908"/>
    </source>
</evidence>
<keyword evidence="2" id="KW-0229">DNA integration</keyword>
<dbReference type="AlphaFoldDB" id="A0A2I0CUM5"/>
<keyword evidence="4" id="KW-0233">DNA recombination</keyword>
<dbReference type="InterPro" id="IPR046668">
    <property type="entry name" value="DUF6538"/>
</dbReference>
<dbReference type="InterPro" id="IPR013762">
    <property type="entry name" value="Integrase-like_cat_sf"/>
</dbReference>
<dbReference type="CDD" id="cd01184">
    <property type="entry name" value="INT_C_like_1"/>
    <property type="match status" value="1"/>
</dbReference>
<keyword evidence="3" id="KW-0238">DNA-binding</keyword>
<name>A0A2I0CUM5_9PSED</name>
<dbReference type="Pfam" id="PF00589">
    <property type="entry name" value="Phage_integrase"/>
    <property type="match status" value="1"/>
</dbReference>
<dbReference type="SUPFAM" id="SSF56349">
    <property type="entry name" value="DNA breaking-rejoining enzymes"/>
    <property type="match status" value="1"/>
</dbReference>
<feature type="region of interest" description="Disordered" evidence="5">
    <location>
        <begin position="111"/>
        <end position="154"/>
    </location>
</feature>